<gene>
    <name evidence="1" type="ORF">GDR74_03870</name>
</gene>
<accession>A0A5P9JZQ6</accession>
<keyword evidence="2" id="KW-1185">Reference proteome</keyword>
<evidence type="ECO:0000313" key="1">
    <source>
        <dbReference type="EMBL" id="QFU15424.1"/>
    </source>
</evidence>
<dbReference type="InterPro" id="IPR009380">
    <property type="entry name" value="DUF1036"/>
</dbReference>
<protein>
    <submittedName>
        <fullName evidence="1">DUF1036 domain-containing protein</fullName>
    </submittedName>
</protein>
<sequence>MTAGHFPSAPKGLRRPGLLAAALGIGLLAAAPARADLRMCNMTSSRVGVALGYRDSQGWVTEGWWNLNSRACETLLKGQLASRFYYVYAIDYDRGGEWSGRSFMCTREREFTIRGTEDCLARGFDRNGFFEVDTGEQKSWTVQLTETNRPGGQ</sequence>
<dbReference type="Proteomes" id="UP000325614">
    <property type="component" value="Chromosome"/>
</dbReference>
<dbReference type="AlphaFoldDB" id="A0A5P9JZQ6"/>
<organism evidence="1 2">
    <name type="scientific">Microvirga thermotolerans</name>
    <dbReference type="NCBI Taxonomy" id="2651334"/>
    <lineage>
        <taxon>Bacteria</taxon>
        <taxon>Pseudomonadati</taxon>
        <taxon>Pseudomonadota</taxon>
        <taxon>Alphaproteobacteria</taxon>
        <taxon>Hyphomicrobiales</taxon>
        <taxon>Methylobacteriaceae</taxon>
        <taxon>Microvirga</taxon>
    </lineage>
</organism>
<dbReference type="Pfam" id="PF06282">
    <property type="entry name" value="DUF1036"/>
    <property type="match status" value="1"/>
</dbReference>
<reference evidence="1 2" key="1">
    <citation type="submission" date="2019-10" db="EMBL/GenBank/DDBJ databases">
        <title>Isolation, Identification of Microvirga thermotolerans HR1, a novel thermophilic bacterium and Comparative Genomics of the genus Microvirga.</title>
        <authorList>
            <person name="Li J."/>
            <person name="Zhang W."/>
            <person name="Lin M."/>
            <person name="Wang J."/>
        </authorList>
    </citation>
    <scope>NUCLEOTIDE SEQUENCE [LARGE SCALE GENOMIC DNA]</scope>
    <source>
        <strain evidence="1 2">HR1</strain>
    </source>
</reference>
<evidence type="ECO:0000313" key="2">
    <source>
        <dbReference type="Proteomes" id="UP000325614"/>
    </source>
</evidence>
<proteinExistence type="predicted"/>
<dbReference type="EMBL" id="CP045423">
    <property type="protein sequence ID" value="QFU15424.1"/>
    <property type="molecule type" value="Genomic_DNA"/>
</dbReference>
<dbReference type="KEGG" id="mico:GDR74_03870"/>
<dbReference type="RefSeq" id="WP_152585069.1">
    <property type="nucleotide sequence ID" value="NZ_CP045423.1"/>
</dbReference>
<name>A0A5P9JZQ6_9HYPH</name>